<dbReference type="OMA" id="PEDWRRM"/>
<dbReference type="Proteomes" id="UP000007110">
    <property type="component" value="Unassembled WGS sequence"/>
</dbReference>
<dbReference type="PIRSF" id="PIRSF000126">
    <property type="entry name" value="11-beta-HSD1"/>
    <property type="match status" value="1"/>
</dbReference>
<dbReference type="PRINTS" id="PR00080">
    <property type="entry name" value="SDRFAMILY"/>
</dbReference>
<comment type="similarity">
    <text evidence="2">Belongs to the short-chain dehydrogenases/reductases (SDR) family. 17-beta-HSD 3 subfamily.</text>
</comment>
<name>A0A7M7HQ48_STRPU</name>
<dbReference type="OrthoDB" id="1933717at2759"/>
<dbReference type="GO" id="GO:0035527">
    <property type="term" value="F:3-hydroxypropionate dehydrogenase (NADP+) activity"/>
    <property type="evidence" value="ECO:0007669"/>
    <property type="project" value="UniProtKB-EC"/>
</dbReference>
<dbReference type="Gene3D" id="3.40.50.720">
    <property type="entry name" value="NAD(P)-binding Rossmann-like Domain"/>
    <property type="match status" value="1"/>
</dbReference>
<evidence type="ECO:0000256" key="7">
    <source>
        <dbReference type="ARBA" id="ARBA00044271"/>
    </source>
</evidence>
<comment type="function">
    <text evidence="9">NADP-dependent dehydrogenase with broad substrate specificity acting on 3-hydroxy acids. Catalyzes the NADP-dependent oxidation of L-allo-threonine to L-2-amino-3-keto-butyrate, which is spontaneously decarboxylated into aminoacetone. Also acts on D-threonine, L-serine, D-serine, D-3-hydroxyisobutyrate, L-3-hydroxyisobutyrate, D-glycerate and L-glycerate. Able to catalyze the reduction of the malonic semialdehyde to 3-hydroxypropionic acid. YdfG is apparently supplementing RutE, the presumed malonic semialdehyde reductase involved in pyrimidine degradation since both are able to detoxify malonic semialdehyde.</text>
</comment>
<dbReference type="PANTHER" id="PTHR43086">
    <property type="entry name" value="VERY-LONG-CHAIN 3-OXOOACYL-COA REDUCTASE"/>
    <property type="match status" value="1"/>
</dbReference>
<dbReference type="EC" id="1.1.1.298" evidence="4"/>
<dbReference type="InParanoid" id="A0A7M7HQ48"/>
<comment type="catalytic activity">
    <reaction evidence="3">
        <text>L-allo-threonine + NADP(+) = aminoacetone + CO2 + NADPH</text>
        <dbReference type="Rhea" id="RHEA:43524"/>
        <dbReference type="ChEBI" id="CHEBI:16526"/>
        <dbReference type="ChEBI" id="CHEBI:57783"/>
        <dbReference type="ChEBI" id="CHEBI:58320"/>
        <dbReference type="ChEBI" id="CHEBI:58349"/>
        <dbReference type="ChEBI" id="CHEBI:58585"/>
        <dbReference type="EC" id="1.1.1.381"/>
    </reaction>
</comment>
<dbReference type="EC" id="1.1.1.381" evidence="5"/>
<evidence type="ECO:0000256" key="5">
    <source>
        <dbReference type="ARBA" id="ARBA00044059"/>
    </source>
</evidence>
<evidence type="ECO:0000256" key="9">
    <source>
        <dbReference type="ARBA" id="ARBA00045650"/>
    </source>
</evidence>
<keyword evidence="12" id="KW-1185">Reference proteome</keyword>
<reference evidence="11" key="2">
    <citation type="submission" date="2021-01" db="UniProtKB">
        <authorList>
            <consortium name="EnsemblMetazoa"/>
        </authorList>
    </citation>
    <scope>IDENTIFICATION</scope>
</reference>
<dbReference type="GO" id="GO:0005783">
    <property type="term" value="C:endoplasmic reticulum"/>
    <property type="evidence" value="ECO:0000318"/>
    <property type="project" value="GO_Central"/>
</dbReference>
<evidence type="ECO:0000256" key="3">
    <source>
        <dbReference type="ARBA" id="ARBA00043812"/>
    </source>
</evidence>
<dbReference type="PRINTS" id="PR00081">
    <property type="entry name" value="GDHRDH"/>
</dbReference>
<evidence type="ECO:0000256" key="2">
    <source>
        <dbReference type="ARBA" id="ARBA00038261"/>
    </source>
</evidence>
<dbReference type="RefSeq" id="XP_011681484.2">
    <property type="nucleotide sequence ID" value="XM_011683182.2"/>
</dbReference>
<dbReference type="InterPro" id="IPR036291">
    <property type="entry name" value="NAD(P)-bd_dom_sf"/>
</dbReference>
<dbReference type="EnsemblMetazoa" id="XM_011683182">
    <property type="protein sequence ID" value="XP_011681484"/>
    <property type="gene ID" value="LOC584411"/>
</dbReference>
<dbReference type="Pfam" id="PF00106">
    <property type="entry name" value="adh_short"/>
    <property type="match status" value="1"/>
</dbReference>
<evidence type="ECO:0000256" key="6">
    <source>
        <dbReference type="ARBA" id="ARBA00044065"/>
    </source>
</evidence>
<accession>A0A7M7HQ48</accession>
<dbReference type="GeneID" id="584411"/>
<dbReference type="PROSITE" id="PS00061">
    <property type="entry name" value="ADH_SHORT"/>
    <property type="match status" value="1"/>
</dbReference>
<keyword evidence="1" id="KW-0560">Oxidoreductase</keyword>
<dbReference type="KEGG" id="spu:584411"/>
<evidence type="ECO:0000313" key="11">
    <source>
        <dbReference type="EnsemblMetazoa" id="XP_011681484"/>
    </source>
</evidence>
<sequence length="261" mass="27819">MATNTSANSSSGSTGLLQGKVAIVTGASSGIGIGIALELAKAGASVSLAARREEKLQDVKKEIEDVGGKAMFVKTDVTVRQQVKDLIKKTEEEFGPVDILVNNAGIGYITYMKNLHEDAWEKMVDVNCKGVLNGIGAVLPGMMERKRGHIVNISSNAGRAAFPLFAVYTGTKFFVEGVSRSLRMEVKDQGIKVTCIQAGDVISDFGDISFDKEALEAYGDVDENKCMNPEDIGRAIVYAASQPQGVGVNEILIEPTRSPCV</sequence>
<evidence type="ECO:0000256" key="8">
    <source>
        <dbReference type="ARBA" id="ARBA00044349"/>
    </source>
</evidence>
<evidence type="ECO:0000313" key="12">
    <source>
        <dbReference type="Proteomes" id="UP000007110"/>
    </source>
</evidence>
<organism evidence="11 12">
    <name type="scientific">Strongylocentrotus purpuratus</name>
    <name type="common">Purple sea urchin</name>
    <dbReference type="NCBI Taxonomy" id="7668"/>
    <lineage>
        <taxon>Eukaryota</taxon>
        <taxon>Metazoa</taxon>
        <taxon>Echinodermata</taxon>
        <taxon>Eleutherozoa</taxon>
        <taxon>Echinozoa</taxon>
        <taxon>Echinoidea</taxon>
        <taxon>Euechinoidea</taxon>
        <taxon>Echinacea</taxon>
        <taxon>Camarodonta</taxon>
        <taxon>Echinidea</taxon>
        <taxon>Strongylocentrotidae</taxon>
        <taxon>Strongylocentrotus</taxon>
    </lineage>
</organism>
<evidence type="ECO:0000256" key="4">
    <source>
        <dbReference type="ARBA" id="ARBA00044050"/>
    </source>
</evidence>
<comment type="catalytic activity">
    <reaction evidence="10">
        <text>3-hydroxypropanoate + NADP(+) = 3-oxopropanoate + NADPH + H(+)</text>
        <dbReference type="Rhea" id="RHEA:26438"/>
        <dbReference type="ChEBI" id="CHEBI:15378"/>
        <dbReference type="ChEBI" id="CHEBI:16510"/>
        <dbReference type="ChEBI" id="CHEBI:33190"/>
        <dbReference type="ChEBI" id="CHEBI:57783"/>
        <dbReference type="ChEBI" id="CHEBI:58349"/>
        <dbReference type="EC" id="1.1.1.298"/>
    </reaction>
</comment>
<dbReference type="PANTHER" id="PTHR43086:SF3">
    <property type="entry name" value="NADP-DEPENDENT 3-HYDROXY ACID DEHYDROGENASE YDFG"/>
    <property type="match status" value="1"/>
</dbReference>
<dbReference type="AlphaFoldDB" id="A0A7M7HQ48"/>
<evidence type="ECO:0000256" key="10">
    <source>
        <dbReference type="ARBA" id="ARBA00047274"/>
    </source>
</evidence>
<protein>
    <recommendedName>
        <fullName evidence="6">NADP-dependent 3-hydroxy acid dehydrogenase YdfG</fullName>
        <ecNumber evidence="4">1.1.1.298</ecNumber>
        <ecNumber evidence="5">1.1.1.381</ecNumber>
    </recommendedName>
    <alternativeName>
        <fullName evidence="8">L-allo-threonine dehydrogenase</fullName>
    </alternativeName>
    <alternativeName>
        <fullName evidence="7">Malonic semialdehyde reductase</fullName>
    </alternativeName>
</protein>
<reference evidence="12" key="1">
    <citation type="submission" date="2015-02" db="EMBL/GenBank/DDBJ databases">
        <title>Genome sequencing for Strongylocentrotus purpuratus.</title>
        <authorList>
            <person name="Murali S."/>
            <person name="Liu Y."/>
            <person name="Vee V."/>
            <person name="English A."/>
            <person name="Wang M."/>
            <person name="Skinner E."/>
            <person name="Han Y."/>
            <person name="Muzny D.M."/>
            <person name="Worley K.C."/>
            <person name="Gibbs R.A."/>
        </authorList>
    </citation>
    <scope>NUCLEOTIDE SEQUENCE</scope>
</reference>
<dbReference type="InterPro" id="IPR002347">
    <property type="entry name" value="SDR_fam"/>
</dbReference>
<dbReference type="SUPFAM" id="SSF51735">
    <property type="entry name" value="NAD(P)-binding Rossmann-fold domains"/>
    <property type="match status" value="1"/>
</dbReference>
<dbReference type="InterPro" id="IPR020904">
    <property type="entry name" value="Sc_DH/Rdtase_CS"/>
</dbReference>
<dbReference type="GO" id="GO:0030497">
    <property type="term" value="P:fatty acid elongation"/>
    <property type="evidence" value="ECO:0000318"/>
    <property type="project" value="GO_Central"/>
</dbReference>
<proteinExistence type="inferred from homology"/>
<evidence type="ECO:0000256" key="1">
    <source>
        <dbReference type="ARBA" id="ARBA00023002"/>
    </source>
</evidence>
<dbReference type="FunFam" id="3.40.50.720:FF:000047">
    <property type="entry name" value="NADP-dependent L-serine/L-allo-threonine dehydrogenase"/>
    <property type="match status" value="1"/>
</dbReference>